<dbReference type="Proteomes" id="UP000663887">
    <property type="component" value="Unassembled WGS sequence"/>
</dbReference>
<dbReference type="InterPro" id="IPR036691">
    <property type="entry name" value="Endo/exonu/phosph_ase_sf"/>
</dbReference>
<comment type="caution">
    <text evidence="1">The sequence shown here is derived from an EMBL/GenBank/DDBJ whole genome shotgun (WGS) entry which is preliminary data.</text>
</comment>
<dbReference type="SUPFAM" id="SSF56219">
    <property type="entry name" value="DNase I-like"/>
    <property type="match status" value="1"/>
</dbReference>
<organism evidence="1 2">
    <name type="scientific">Rotaria magnacalcarata</name>
    <dbReference type="NCBI Taxonomy" id="392030"/>
    <lineage>
        <taxon>Eukaryota</taxon>
        <taxon>Metazoa</taxon>
        <taxon>Spiralia</taxon>
        <taxon>Gnathifera</taxon>
        <taxon>Rotifera</taxon>
        <taxon>Eurotatoria</taxon>
        <taxon>Bdelloidea</taxon>
        <taxon>Philodinida</taxon>
        <taxon>Philodinidae</taxon>
        <taxon>Rotaria</taxon>
    </lineage>
</organism>
<reference evidence="1" key="1">
    <citation type="submission" date="2021-02" db="EMBL/GenBank/DDBJ databases">
        <authorList>
            <person name="Nowell W R."/>
        </authorList>
    </citation>
    <scope>NUCLEOTIDE SEQUENCE</scope>
</reference>
<dbReference type="PANTHER" id="PTHR12121">
    <property type="entry name" value="CARBON CATABOLITE REPRESSOR PROTEIN 4"/>
    <property type="match status" value="1"/>
</dbReference>
<gene>
    <name evidence="1" type="ORF">XDN619_LOCUS29734</name>
</gene>
<dbReference type="Gene3D" id="3.60.10.10">
    <property type="entry name" value="Endonuclease/exonuclease/phosphatase"/>
    <property type="match status" value="1"/>
</dbReference>
<dbReference type="PANTHER" id="PTHR12121:SF101">
    <property type="entry name" value="ENDONUCLEASE_EXONUCLEASE_PHOSPHATASE DOMAIN-CONTAINING PROTEIN"/>
    <property type="match status" value="1"/>
</dbReference>
<dbReference type="GO" id="GO:0000175">
    <property type="term" value="F:3'-5'-RNA exonuclease activity"/>
    <property type="evidence" value="ECO:0007669"/>
    <property type="project" value="TreeGrafter"/>
</dbReference>
<accession>A0A816YEQ9</accession>
<evidence type="ECO:0000313" key="2">
    <source>
        <dbReference type="Proteomes" id="UP000663887"/>
    </source>
</evidence>
<name>A0A816YEQ9_9BILA</name>
<protein>
    <submittedName>
        <fullName evidence="1">Uncharacterized protein</fullName>
    </submittedName>
</protein>
<dbReference type="InterPro" id="IPR050410">
    <property type="entry name" value="CCR4/nocturin_mRNA_transcr"/>
</dbReference>
<evidence type="ECO:0000313" key="1">
    <source>
        <dbReference type="EMBL" id="CAF2156558.1"/>
    </source>
</evidence>
<sequence>MYEISYRPNSERTLKSAYFEKNGAEPVYTNFRDVAKSPNFCETLDYIFFQGNLIVEKVLELPDQPLSESYPDETHASDHLLIAASFRLL</sequence>
<dbReference type="EMBL" id="CAJNRG010014599">
    <property type="protein sequence ID" value="CAF2156558.1"/>
    <property type="molecule type" value="Genomic_DNA"/>
</dbReference>
<proteinExistence type="predicted"/>
<dbReference type="AlphaFoldDB" id="A0A816YEQ9"/>